<comment type="cofactor">
    <cofactor evidence="2">
        <name>Fe cation</name>
        <dbReference type="ChEBI" id="CHEBI:24875"/>
    </cofactor>
    <text evidence="2">Binds 1 Fe cation per subunit.</text>
</comment>
<dbReference type="InterPro" id="IPR012093">
    <property type="entry name" value="Pirin"/>
</dbReference>
<dbReference type="InterPro" id="IPR003829">
    <property type="entry name" value="Pirin_N_dom"/>
</dbReference>
<dbReference type="AlphaFoldDB" id="A0A7G5IHZ4"/>
<comment type="similarity">
    <text evidence="1 3">Belongs to the pirin family.</text>
</comment>
<evidence type="ECO:0000256" key="3">
    <source>
        <dbReference type="RuleBase" id="RU003457"/>
    </source>
</evidence>
<dbReference type="KEGG" id="sand:H3309_00260"/>
<feature type="binding site" evidence="2">
    <location>
        <position position="56"/>
    </location>
    <ligand>
        <name>Fe cation</name>
        <dbReference type="ChEBI" id="CHEBI:24875"/>
    </ligand>
</feature>
<feature type="domain" description="Pirin N-terminal" evidence="4">
    <location>
        <begin position="18"/>
        <end position="120"/>
    </location>
</feature>
<dbReference type="PANTHER" id="PTHR13903">
    <property type="entry name" value="PIRIN-RELATED"/>
    <property type="match status" value="1"/>
</dbReference>
<dbReference type="Gene3D" id="2.60.120.10">
    <property type="entry name" value="Jelly Rolls"/>
    <property type="match status" value="2"/>
</dbReference>
<reference evidence="6 7" key="1">
    <citation type="submission" date="2020-07" db="EMBL/GenBank/DDBJ databases">
        <title>Complete genome sequence for Sandaracinobacter sp. M6.</title>
        <authorList>
            <person name="Tang Y."/>
            <person name="Liu Q."/>
            <person name="Guo Z."/>
            <person name="Lei P."/>
            <person name="Huang B."/>
        </authorList>
    </citation>
    <scope>NUCLEOTIDE SEQUENCE [LARGE SCALE GENOMIC DNA]</scope>
    <source>
        <strain evidence="6 7">M6</strain>
    </source>
</reference>
<dbReference type="Pfam" id="PF05726">
    <property type="entry name" value="Pirin_C"/>
    <property type="match status" value="1"/>
</dbReference>
<dbReference type="Pfam" id="PF02678">
    <property type="entry name" value="Pirin"/>
    <property type="match status" value="1"/>
</dbReference>
<dbReference type="RefSeq" id="WP_182296394.1">
    <property type="nucleotide sequence ID" value="NZ_CP059851.1"/>
</dbReference>
<dbReference type="InterPro" id="IPR014710">
    <property type="entry name" value="RmlC-like_jellyroll"/>
</dbReference>
<evidence type="ECO:0000259" key="5">
    <source>
        <dbReference type="Pfam" id="PF05726"/>
    </source>
</evidence>
<dbReference type="CDD" id="cd02909">
    <property type="entry name" value="cupin_pirin_N"/>
    <property type="match status" value="1"/>
</dbReference>
<dbReference type="PIRSF" id="PIRSF006232">
    <property type="entry name" value="Pirin"/>
    <property type="match status" value="1"/>
</dbReference>
<keyword evidence="7" id="KW-1185">Reference proteome</keyword>
<feature type="binding site" evidence="2">
    <location>
        <position position="54"/>
    </location>
    <ligand>
        <name>Fe cation</name>
        <dbReference type="ChEBI" id="CHEBI:24875"/>
    </ligand>
</feature>
<gene>
    <name evidence="6" type="ORF">H3309_00260</name>
</gene>
<name>A0A7G5IHZ4_9SPHN</name>
<evidence type="ECO:0000259" key="4">
    <source>
        <dbReference type="Pfam" id="PF02678"/>
    </source>
</evidence>
<feature type="binding site" evidence="2">
    <location>
        <position position="98"/>
    </location>
    <ligand>
        <name>Fe cation</name>
        <dbReference type="ChEBI" id="CHEBI:24875"/>
    </ligand>
</feature>
<dbReference type="EMBL" id="CP059851">
    <property type="protein sequence ID" value="QMW22986.1"/>
    <property type="molecule type" value="Genomic_DNA"/>
</dbReference>
<accession>A0A7G5IHZ4</accession>
<protein>
    <submittedName>
        <fullName evidence="6">Pirin family protein</fullName>
    </submittedName>
</protein>
<feature type="domain" description="Pirin C-terminal" evidence="5">
    <location>
        <begin position="173"/>
        <end position="266"/>
    </location>
</feature>
<dbReference type="GO" id="GO:0046872">
    <property type="term" value="F:metal ion binding"/>
    <property type="evidence" value="ECO:0007669"/>
    <property type="project" value="UniProtKB-KW"/>
</dbReference>
<evidence type="ECO:0000256" key="2">
    <source>
        <dbReference type="PIRSR" id="PIRSR006232-1"/>
    </source>
</evidence>
<dbReference type="InterPro" id="IPR011051">
    <property type="entry name" value="RmlC_Cupin_sf"/>
</dbReference>
<evidence type="ECO:0000256" key="1">
    <source>
        <dbReference type="ARBA" id="ARBA00008416"/>
    </source>
</evidence>
<keyword evidence="2" id="KW-0479">Metal-binding</keyword>
<dbReference type="SUPFAM" id="SSF51182">
    <property type="entry name" value="RmlC-like cupins"/>
    <property type="match status" value="1"/>
</dbReference>
<dbReference type="CDD" id="cd02247">
    <property type="entry name" value="cupin_pirin_C"/>
    <property type="match status" value="1"/>
</dbReference>
<dbReference type="PANTHER" id="PTHR13903:SF8">
    <property type="entry name" value="PIRIN"/>
    <property type="match status" value="1"/>
</dbReference>
<sequence length="295" mass="32018">MTRIIEARTRDLGGFSVGRVLPAPGFHLVGPFIFFDHMGPADFGPGEGIDVRPHPHIGLATVTYLFEGALRHRDSLGTDMVIRPGAVNWMNAGRGIVHSERTPAPERAAGHRMHGIQSWVALPQADEESAPAFAHHPAETLPTIAFDGARRTLIAGTAFHAQSPVHFPAPMFYIDVEAEAGATVHLPDEHAERALYVADGAIEVEGVRHEARRMLVFDAGVPVHFTTVGPARVMLLGGAPIDAPRHIWWNLVSSDPARIEAAKADWGGLGWREGDAQSRFRGVPGEDEWIPLPPM</sequence>
<evidence type="ECO:0000313" key="7">
    <source>
        <dbReference type="Proteomes" id="UP000515292"/>
    </source>
</evidence>
<feature type="binding site" evidence="2">
    <location>
        <position position="100"/>
    </location>
    <ligand>
        <name>Fe cation</name>
        <dbReference type="ChEBI" id="CHEBI:24875"/>
    </ligand>
</feature>
<evidence type="ECO:0000313" key="6">
    <source>
        <dbReference type="EMBL" id="QMW22986.1"/>
    </source>
</evidence>
<organism evidence="6 7">
    <name type="scientific">Sandaracinobacteroides saxicola</name>
    <dbReference type="NCBI Taxonomy" id="2759707"/>
    <lineage>
        <taxon>Bacteria</taxon>
        <taxon>Pseudomonadati</taxon>
        <taxon>Pseudomonadota</taxon>
        <taxon>Alphaproteobacteria</taxon>
        <taxon>Sphingomonadales</taxon>
        <taxon>Sphingosinicellaceae</taxon>
        <taxon>Sandaracinobacteroides</taxon>
    </lineage>
</organism>
<dbReference type="InterPro" id="IPR008778">
    <property type="entry name" value="Pirin_C_dom"/>
</dbReference>
<dbReference type="Proteomes" id="UP000515292">
    <property type="component" value="Chromosome"/>
</dbReference>
<keyword evidence="2" id="KW-0408">Iron</keyword>
<proteinExistence type="inferred from homology"/>